<gene>
    <name evidence="1" type="ORF">OS145_07479</name>
</gene>
<dbReference type="EMBL" id="AAMX01000023">
    <property type="protein sequence ID" value="EAQ31174.1"/>
    <property type="molecule type" value="Genomic_DNA"/>
</dbReference>
<proteinExistence type="predicted"/>
<name>A0ABP2CQZ7_9GAMM</name>
<evidence type="ECO:0000313" key="1">
    <source>
        <dbReference type="EMBL" id="EAQ31174.1"/>
    </source>
</evidence>
<keyword evidence="2" id="KW-1185">Reference proteome</keyword>
<sequence length="160" mass="18091">MQVVREPQLDSFVKTAESFANEAINDGFAATFAYWVSALSDRPAVEGMTPPEPNWQRRIGAARPRPLDAGGHYKLPAGVYNDASELTQQRLVDALNPQPLVLDASPNRLPLELIANLDWQTRQRRQRSKLVKQQPQRRSNPSRLYDVLQSMGIEDQQPLM</sequence>
<organism evidence="1 2">
    <name type="scientific">Idiomarina baltica OS145</name>
    <dbReference type="NCBI Taxonomy" id="314276"/>
    <lineage>
        <taxon>Bacteria</taxon>
        <taxon>Pseudomonadati</taxon>
        <taxon>Pseudomonadota</taxon>
        <taxon>Gammaproteobacteria</taxon>
        <taxon>Alteromonadales</taxon>
        <taxon>Idiomarinaceae</taxon>
        <taxon>Idiomarina</taxon>
    </lineage>
</organism>
<reference evidence="1 2" key="1">
    <citation type="submission" date="2006-01" db="EMBL/GenBank/DDBJ databases">
        <authorList>
            <person name="Brettar I."/>
            <person name="Hofle M."/>
            <person name="Ferriera S."/>
            <person name="Johnson J."/>
            <person name="Kravitz S."/>
            <person name="Halpern A."/>
            <person name="Remington K."/>
            <person name="Beeson K."/>
            <person name="Tran B."/>
            <person name="Rogers Y.-H."/>
            <person name="Friedman R."/>
            <person name="Venter J.C."/>
        </authorList>
    </citation>
    <scope>NUCLEOTIDE SEQUENCE [LARGE SCALE GENOMIC DNA]</scope>
    <source>
        <strain evidence="1 2">OS145</strain>
    </source>
</reference>
<protein>
    <submittedName>
        <fullName evidence="1">Uncharacterized protein</fullName>
    </submittedName>
</protein>
<dbReference type="InterPro" id="IPR021879">
    <property type="entry name" value="VC2046_fam"/>
</dbReference>
<evidence type="ECO:0000313" key="2">
    <source>
        <dbReference type="Proteomes" id="UP000016543"/>
    </source>
</evidence>
<dbReference type="RefSeq" id="WP_006956091.1">
    <property type="nucleotide sequence ID" value="NZ_CH672406.1"/>
</dbReference>
<dbReference type="Proteomes" id="UP000016543">
    <property type="component" value="Unassembled WGS sequence"/>
</dbReference>
<accession>A0ABP2CQZ7</accession>
<dbReference type="Pfam" id="PF11993">
    <property type="entry name" value="VC2046"/>
    <property type="match status" value="1"/>
</dbReference>
<comment type="caution">
    <text evidence="1">The sequence shown here is derived from an EMBL/GenBank/DDBJ whole genome shotgun (WGS) entry which is preliminary data.</text>
</comment>